<feature type="transmembrane region" description="Helical" evidence="1">
    <location>
        <begin position="197"/>
        <end position="216"/>
    </location>
</feature>
<dbReference type="RefSeq" id="WP_114354601.1">
    <property type="nucleotide sequence ID" value="NZ_QPJJ01000026.1"/>
</dbReference>
<name>A0A368X497_9BACI</name>
<feature type="domain" description="PAS" evidence="2">
    <location>
        <begin position="222"/>
        <end position="292"/>
    </location>
</feature>
<dbReference type="CDD" id="cd01949">
    <property type="entry name" value="GGDEF"/>
    <property type="match status" value="1"/>
</dbReference>
<proteinExistence type="predicted"/>
<dbReference type="Gene3D" id="3.30.450.20">
    <property type="entry name" value="PAS domain"/>
    <property type="match status" value="1"/>
</dbReference>
<dbReference type="PROSITE" id="PS50112">
    <property type="entry name" value="PAS"/>
    <property type="match status" value="1"/>
</dbReference>
<evidence type="ECO:0000313" key="5">
    <source>
        <dbReference type="Proteomes" id="UP000252585"/>
    </source>
</evidence>
<dbReference type="InterPro" id="IPR013767">
    <property type="entry name" value="PAS_fold"/>
</dbReference>
<evidence type="ECO:0000259" key="3">
    <source>
        <dbReference type="PROSITE" id="PS50887"/>
    </source>
</evidence>
<evidence type="ECO:0000256" key="1">
    <source>
        <dbReference type="SAM" id="Phobius"/>
    </source>
</evidence>
<dbReference type="PROSITE" id="PS50887">
    <property type="entry name" value="GGDEF"/>
    <property type="match status" value="1"/>
</dbReference>
<dbReference type="InterPro" id="IPR000014">
    <property type="entry name" value="PAS"/>
</dbReference>
<feature type="transmembrane region" description="Helical" evidence="1">
    <location>
        <begin position="167"/>
        <end position="185"/>
    </location>
</feature>
<protein>
    <submittedName>
        <fullName evidence="4">PAS domain S-box-containing protein/diguanylate cyclase (GGDEF)-like protein</fullName>
    </submittedName>
</protein>
<keyword evidence="5" id="KW-1185">Reference proteome</keyword>
<evidence type="ECO:0000313" key="4">
    <source>
        <dbReference type="EMBL" id="RCW62529.1"/>
    </source>
</evidence>
<dbReference type="PANTHER" id="PTHR46663:SF2">
    <property type="entry name" value="GGDEF DOMAIN-CONTAINING PROTEIN"/>
    <property type="match status" value="1"/>
</dbReference>
<dbReference type="NCBIfam" id="TIGR00254">
    <property type="entry name" value="GGDEF"/>
    <property type="match status" value="1"/>
</dbReference>
<dbReference type="PANTHER" id="PTHR46663">
    <property type="entry name" value="DIGUANYLATE CYCLASE DGCT-RELATED"/>
    <property type="match status" value="1"/>
</dbReference>
<gene>
    <name evidence="4" type="ORF">DFR57_12618</name>
</gene>
<dbReference type="EMBL" id="QPJJ01000026">
    <property type="protein sequence ID" value="RCW62529.1"/>
    <property type="molecule type" value="Genomic_DNA"/>
</dbReference>
<dbReference type="InterPro" id="IPR052163">
    <property type="entry name" value="DGC-Regulatory_Protein"/>
</dbReference>
<dbReference type="InterPro" id="IPR000160">
    <property type="entry name" value="GGDEF_dom"/>
</dbReference>
<accession>A0A368X497</accession>
<dbReference type="SMART" id="SM00091">
    <property type="entry name" value="PAS"/>
    <property type="match status" value="1"/>
</dbReference>
<keyword evidence="1" id="KW-1133">Transmembrane helix</keyword>
<feature type="transmembrane region" description="Helical" evidence="1">
    <location>
        <begin position="6"/>
        <end position="23"/>
    </location>
</feature>
<dbReference type="InterPro" id="IPR029787">
    <property type="entry name" value="Nucleotide_cyclase"/>
</dbReference>
<dbReference type="CDD" id="cd00130">
    <property type="entry name" value="PAS"/>
    <property type="match status" value="1"/>
</dbReference>
<dbReference type="SMART" id="SM00267">
    <property type="entry name" value="GGDEF"/>
    <property type="match status" value="1"/>
</dbReference>
<dbReference type="Pfam" id="PF00989">
    <property type="entry name" value="PAS"/>
    <property type="match status" value="1"/>
</dbReference>
<dbReference type="Proteomes" id="UP000252585">
    <property type="component" value="Unassembled WGS sequence"/>
</dbReference>
<dbReference type="GO" id="GO:0006355">
    <property type="term" value="P:regulation of DNA-templated transcription"/>
    <property type="evidence" value="ECO:0007669"/>
    <property type="project" value="InterPro"/>
</dbReference>
<dbReference type="InterPro" id="IPR043128">
    <property type="entry name" value="Rev_trsase/Diguanyl_cyclase"/>
</dbReference>
<feature type="transmembrane region" description="Helical" evidence="1">
    <location>
        <begin position="134"/>
        <end position="155"/>
    </location>
</feature>
<dbReference type="SUPFAM" id="SSF55073">
    <property type="entry name" value="Nucleotide cyclase"/>
    <property type="match status" value="1"/>
</dbReference>
<reference evidence="4 5" key="1">
    <citation type="submission" date="2018-07" db="EMBL/GenBank/DDBJ databases">
        <title>Genomic Encyclopedia of Type Strains, Phase IV (KMG-IV): sequencing the most valuable type-strain genomes for metagenomic binning, comparative biology and taxonomic classification.</title>
        <authorList>
            <person name="Goeker M."/>
        </authorList>
    </citation>
    <scope>NUCLEOTIDE SEQUENCE [LARGE SCALE GENOMIC DNA]</scope>
    <source>
        <strain evidence="4 5">DSM 27696</strain>
    </source>
</reference>
<feature type="transmembrane region" description="Helical" evidence="1">
    <location>
        <begin position="35"/>
        <end position="57"/>
    </location>
</feature>
<feature type="transmembrane region" description="Helical" evidence="1">
    <location>
        <begin position="63"/>
        <end position="84"/>
    </location>
</feature>
<dbReference type="AlphaFoldDB" id="A0A368X497"/>
<dbReference type="InterPro" id="IPR035965">
    <property type="entry name" value="PAS-like_dom_sf"/>
</dbReference>
<feature type="domain" description="GGDEF" evidence="3">
    <location>
        <begin position="374"/>
        <end position="501"/>
    </location>
</feature>
<keyword evidence="1" id="KW-0812">Transmembrane</keyword>
<keyword evidence="1" id="KW-0472">Membrane</keyword>
<dbReference type="SUPFAM" id="SSF55785">
    <property type="entry name" value="PYP-like sensor domain (PAS domain)"/>
    <property type="match status" value="1"/>
</dbReference>
<organism evidence="4 5">
    <name type="scientific">Saliterribacillus persicus</name>
    <dbReference type="NCBI Taxonomy" id="930114"/>
    <lineage>
        <taxon>Bacteria</taxon>
        <taxon>Bacillati</taxon>
        <taxon>Bacillota</taxon>
        <taxon>Bacilli</taxon>
        <taxon>Bacillales</taxon>
        <taxon>Bacillaceae</taxon>
        <taxon>Saliterribacillus</taxon>
    </lineage>
</organism>
<comment type="caution">
    <text evidence="4">The sequence shown here is derived from an EMBL/GenBank/DDBJ whole genome shotgun (WGS) entry which is preliminary data.</text>
</comment>
<dbReference type="OrthoDB" id="9759607at2"/>
<dbReference type="Pfam" id="PF00990">
    <property type="entry name" value="GGDEF"/>
    <property type="match status" value="1"/>
</dbReference>
<evidence type="ECO:0000259" key="2">
    <source>
        <dbReference type="PROSITE" id="PS50112"/>
    </source>
</evidence>
<dbReference type="Gene3D" id="3.30.70.270">
    <property type="match status" value="1"/>
</dbReference>
<feature type="transmembrane region" description="Helical" evidence="1">
    <location>
        <begin position="96"/>
        <end position="114"/>
    </location>
</feature>
<sequence>MFFLPILYIVSSFILISGATAIYNGNRRSIKYKTFALIFVAMAVWQQSALLISILPLKQANVVFMYGLIPTILVTFLLLLHGVYLITNVYKRKYAFYYKLLFVPPVINILLLPVDGWLYQDEVLVYSEHSLPGPGGFLNFGIMFFYLVVMITLLIPKVLQKNRPSQIWLTGLVSFVLWSLVIVVSGEMAGDWDSFSLVPFGINFWAFAVYISVYKYDSLPSYEKRYNLLFDRAPIGIMITDSKGTIYEASPRVSDFLEMPLNDLLGQKIYKWLENEEQEQMLRVYFDNFEKRKPFQNAEHSFYTEKRELKWLAISSEFTEMEGDPYQLLMIHEITKTKQREKQIHDLAYCDHLTKIYNRVSFNHTLENWLKNKATFVLLILDLDSFKSINDQYGHYTGDEVLKYFAELLNKSVGPSDFVARLSGDEFVIMLDDDKQTEYVINKIRSNLEEPFEFADDQSLMISTSIGVALYPRDGEFLDELFKEADDRMYEDKRDRKSIHD</sequence>
<dbReference type="NCBIfam" id="TIGR00229">
    <property type="entry name" value="sensory_box"/>
    <property type="match status" value="1"/>
</dbReference>